<proteinExistence type="predicted"/>
<dbReference type="RefSeq" id="WP_076561399.1">
    <property type="nucleotide sequence ID" value="NZ_CP033929.1"/>
</dbReference>
<reference evidence="1 3" key="1">
    <citation type="submission" date="2017-01" db="EMBL/GenBank/DDBJ databases">
        <authorList>
            <person name="Varghese N."/>
            <person name="Submissions S."/>
        </authorList>
    </citation>
    <scope>NUCLEOTIDE SEQUENCE [LARGE SCALE GENOMIC DNA]</scope>
    <source>
        <strain evidence="1 3">ATCC 27950</strain>
    </source>
</reference>
<evidence type="ECO:0000313" key="1">
    <source>
        <dbReference type="EMBL" id="SIQ84268.1"/>
    </source>
</evidence>
<dbReference type="KEGG" id="cil:EG358_01365"/>
<evidence type="ECO:0000313" key="4">
    <source>
        <dbReference type="Proteomes" id="UP000255231"/>
    </source>
</evidence>
<keyword evidence="3" id="KW-1185">Reference proteome</keyword>
<name>A0A381F639_9FLAO</name>
<evidence type="ECO:0000313" key="2">
    <source>
        <dbReference type="EMBL" id="SUX42059.1"/>
    </source>
</evidence>
<sequence>MYLAQIDSKQSQAPFYINILSDIINGDTEYKEQMDTAIKEAALISANKKDIYSAERQHYFLITSLLMHYKDELSSINQEINNSVYKEIIELLNKNYCYDC</sequence>
<dbReference type="AlphaFoldDB" id="A0A381F639"/>
<dbReference type="Proteomes" id="UP000255231">
    <property type="component" value="Unassembled WGS sequence"/>
</dbReference>
<evidence type="ECO:0000313" key="3">
    <source>
        <dbReference type="Proteomes" id="UP000185725"/>
    </source>
</evidence>
<accession>A0A381F639</accession>
<dbReference type="OrthoDB" id="1451416at2"/>
<protein>
    <submittedName>
        <fullName evidence="2">Uncharacterized protein</fullName>
    </submittedName>
</protein>
<dbReference type="GeneID" id="303672332"/>
<reference evidence="2 4" key="2">
    <citation type="submission" date="2018-06" db="EMBL/GenBank/DDBJ databases">
        <authorList>
            <consortium name="Pathogen Informatics"/>
            <person name="Doyle S."/>
        </authorList>
    </citation>
    <scope>NUCLEOTIDE SEQUENCE [LARGE SCALE GENOMIC DNA]</scope>
    <source>
        <strain evidence="2 4">NCTC13560</strain>
    </source>
</reference>
<organism evidence="2 4">
    <name type="scientific">Chryseobacterium indoltheticum</name>
    <dbReference type="NCBI Taxonomy" id="254"/>
    <lineage>
        <taxon>Bacteria</taxon>
        <taxon>Pseudomonadati</taxon>
        <taxon>Bacteroidota</taxon>
        <taxon>Flavobacteriia</taxon>
        <taxon>Flavobacteriales</taxon>
        <taxon>Weeksellaceae</taxon>
        <taxon>Chryseobacterium group</taxon>
        <taxon>Chryseobacterium</taxon>
    </lineage>
</organism>
<dbReference type="EMBL" id="FTMF01000009">
    <property type="protein sequence ID" value="SIQ84268.1"/>
    <property type="molecule type" value="Genomic_DNA"/>
</dbReference>
<gene>
    <name evidence="2" type="ORF">NCTC13560_00874</name>
    <name evidence="1" type="ORF">SAMN05421682_10963</name>
</gene>
<dbReference type="EMBL" id="UFVS01000001">
    <property type="protein sequence ID" value="SUX42059.1"/>
    <property type="molecule type" value="Genomic_DNA"/>
</dbReference>
<dbReference type="Proteomes" id="UP000185725">
    <property type="component" value="Unassembled WGS sequence"/>
</dbReference>